<dbReference type="EMBL" id="LCUC01000487">
    <property type="protein sequence ID" value="KKY30421.1"/>
    <property type="molecule type" value="Genomic_DNA"/>
</dbReference>
<name>A0A0G2F883_9PEZI</name>
<dbReference type="AlphaFoldDB" id="A0A0G2F883"/>
<evidence type="ECO:0000313" key="2">
    <source>
        <dbReference type="EMBL" id="KKY30421.1"/>
    </source>
</evidence>
<dbReference type="OrthoDB" id="3793724at2759"/>
<gene>
    <name evidence="2" type="ORF">UCDDA912_g09646</name>
</gene>
<dbReference type="Proteomes" id="UP000034680">
    <property type="component" value="Unassembled WGS sequence"/>
</dbReference>
<feature type="chain" id="PRO_5002543948" description="Secreted protein" evidence="1">
    <location>
        <begin position="21"/>
        <end position="158"/>
    </location>
</feature>
<keyword evidence="1" id="KW-0732">Signal</keyword>
<evidence type="ECO:0000256" key="1">
    <source>
        <dbReference type="SAM" id="SignalP"/>
    </source>
</evidence>
<comment type="caution">
    <text evidence="2">The sequence shown here is derived from an EMBL/GenBank/DDBJ whole genome shotgun (WGS) entry which is preliminary data.</text>
</comment>
<organism evidence="2 3">
    <name type="scientific">Diaporthe ampelina</name>
    <dbReference type="NCBI Taxonomy" id="1214573"/>
    <lineage>
        <taxon>Eukaryota</taxon>
        <taxon>Fungi</taxon>
        <taxon>Dikarya</taxon>
        <taxon>Ascomycota</taxon>
        <taxon>Pezizomycotina</taxon>
        <taxon>Sordariomycetes</taxon>
        <taxon>Sordariomycetidae</taxon>
        <taxon>Diaporthales</taxon>
        <taxon>Diaporthaceae</taxon>
        <taxon>Diaporthe</taxon>
    </lineage>
</organism>
<proteinExistence type="predicted"/>
<evidence type="ECO:0000313" key="3">
    <source>
        <dbReference type="Proteomes" id="UP000034680"/>
    </source>
</evidence>
<feature type="signal peptide" evidence="1">
    <location>
        <begin position="1"/>
        <end position="20"/>
    </location>
</feature>
<protein>
    <recommendedName>
        <fullName evidence="4">Secreted protein</fullName>
    </recommendedName>
</protein>
<keyword evidence="3" id="KW-1185">Reference proteome</keyword>
<reference evidence="2 3" key="1">
    <citation type="submission" date="2015-05" db="EMBL/GenBank/DDBJ databases">
        <title>Distinctive expansion of gene families associated with plant cell wall degradation and secondary metabolism in the genomes of grapevine trunk pathogens.</title>
        <authorList>
            <person name="Lawrence D.P."/>
            <person name="Travadon R."/>
            <person name="Rolshausen P.E."/>
            <person name="Baumgartner K."/>
        </authorList>
    </citation>
    <scope>NUCLEOTIDE SEQUENCE [LARGE SCALE GENOMIC DNA]</scope>
    <source>
        <strain evidence="2">DA912</strain>
    </source>
</reference>
<accession>A0A0G2F883</accession>
<sequence>MYANTALLALLPAAAVVVQAWDPKLCNGAGGCQGLTWFGEYGYRCPSGATIGLQPFAQALSDIAQGTYEYVASDEFPASCERGSDVPGSASTTHLVKHTTDVSGITIYGYITDSCTETNVAKPGDCYNAYPNPSPFTTCRVTEKDIKTFCSQDKSLHL</sequence>
<evidence type="ECO:0008006" key="4">
    <source>
        <dbReference type="Google" id="ProtNLM"/>
    </source>
</evidence>
<reference evidence="2 3" key="2">
    <citation type="submission" date="2015-05" db="EMBL/GenBank/DDBJ databases">
        <authorList>
            <person name="Morales-Cruz A."/>
            <person name="Amrine K.C."/>
            <person name="Cantu D."/>
        </authorList>
    </citation>
    <scope>NUCLEOTIDE SEQUENCE [LARGE SCALE GENOMIC DNA]</scope>
    <source>
        <strain evidence="2">DA912</strain>
    </source>
</reference>